<reference evidence="1 2" key="1">
    <citation type="journal article" date="2019" name="Nat. Ecol. Evol.">
        <title>Megaphylogeny resolves global patterns of mushroom evolution.</title>
        <authorList>
            <person name="Varga T."/>
            <person name="Krizsan K."/>
            <person name="Foldi C."/>
            <person name="Dima B."/>
            <person name="Sanchez-Garcia M."/>
            <person name="Sanchez-Ramirez S."/>
            <person name="Szollosi G.J."/>
            <person name="Szarkandi J.G."/>
            <person name="Papp V."/>
            <person name="Albert L."/>
            <person name="Andreopoulos W."/>
            <person name="Angelini C."/>
            <person name="Antonin V."/>
            <person name="Barry K.W."/>
            <person name="Bougher N.L."/>
            <person name="Buchanan P."/>
            <person name="Buyck B."/>
            <person name="Bense V."/>
            <person name="Catcheside P."/>
            <person name="Chovatia M."/>
            <person name="Cooper J."/>
            <person name="Damon W."/>
            <person name="Desjardin D."/>
            <person name="Finy P."/>
            <person name="Geml J."/>
            <person name="Haridas S."/>
            <person name="Hughes K."/>
            <person name="Justo A."/>
            <person name="Karasinski D."/>
            <person name="Kautmanova I."/>
            <person name="Kiss B."/>
            <person name="Kocsube S."/>
            <person name="Kotiranta H."/>
            <person name="LaButti K.M."/>
            <person name="Lechner B.E."/>
            <person name="Liimatainen K."/>
            <person name="Lipzen A."/>
            <person name="Lukacs Z."/>
            <person name="Mihaltcheva S."/>
            <person name="Morgado L.N."/>
            <person name="Niskanen T."/>
            <person name="Noordeloos M.E."/>
            <person name="Ohm R.A."/>
            <person name="Ortiz-Santana B."/>
            <person name="Ovrebo C."/>
            <person name="Racz N."/>
            <person name="Riley R."/>
            <person name="Savchenko A."/>
            <person name="Shiryaev A."/>
            <person name="Soop K."/>
            <person name="Spirin V."/>
            <person name="Szebenyi C."/>
            <person name="Tomsovsky M."/>
            <person name="Tulloss R.E."/>
            <person name="Uehling J."/>
            <person name="Grigoriev I.V."/>
            <person name="Vagvolgyi C."/>
            <person name="Papp T."/>
            <person name="Martin F.M."/>
            <person name="Miettinen O."/>
            <person name="Hibbett D.S."/>
            <person name="Nagy L.G."/>
        </authorList>
    </citation>
    <scope>NUCLEOTIDE SEQUENCE [LARGE SCALE GENOMIC DNA]</scope>
    <source>
        <strain evidence="1 2">CBS 962.96</strain>
    </source>
</reference>
<organism evidence="1 2">
    <name type="scientific">Dendrothele bispora (strain CBS 962.96)</name>
    <dbReference type="NCBI Taxonomy" id="1314807"/>
    <lineage>
        <taxon>Eukaryota</taxon>
        <taxon>Fungi</taxon>
        <taxon>Dikarya</taxon>
        <taxon>Basidiomycota</taxon>
        <taxon>Agaricomycotina</taxon>
        <taxon>Agaricomycetes</taxon>
        <taxon>Agaricomycetidae</taxon>
        <taxon>Agaricales</taxon>
        <taxon>Agaricales incertae sedis</taxon>
        <taxon>Dendrothele</taxon>
    </lineage>
</organism>
<sequence length="110" mass="12874">MAQYPFRHSTYYTRQEDLEFVSELPPMNSQEDVLQELQAYHPAYQRRGTVYNPLYPPPPPSFGPVLDPSPSPPPLSKFRERVTRIFGKLKNKFRDGLRKLQGGRRYRGGY</sequence>
<protein>
    <submittedName>
        <fullName evidence="1">Uncharacterized protein</fullName>
    </submittedName>
</protein>
<dbReference type="AlphaFoldDB" id="A0A4S8MSS6"/>
<dbReference type="Proteomes" id="UP000297245">
    <property type="component" value="Unassembled WGS sequence"/>
</dbReference>
<dbReference type="OrthoDB" id="2749112at2759"/>
<gene>
    <name evidence="1" type="ORF">K435DRAFT_789979</name>
</gene>
<dbReference type="EMBL" id="ML179047">
    <property type="protein sequence ID" value="THV05709.1"/>
    <property type="molecule type" value="Genomic_DNA"/>
</dbReference>
<name>A0A4S8MSS6_DENBC</name>
<evidence type="ECO:0000313" key="2">
    <source>
        <dbReference type="Proteomes" id="UP000297245"/>
    </source>
</evidence>
<proteinExistence type="predicted"/>
<evidence type="ECO:0000313" key="1">
    <source>
        <dbReference type="EMBL" id="THV05709.1"/>
    </source>
</evidence>
<accession>A0A4S8MSS6</accession>
<keyword evidence="2" id="KW-1185">Reference proteome</keyword>